<keyword evidence="4" id="KW-0812">Transmembrane</keyword>
<proteinExistence type="predicted"/>
<organism evidence="5 6">
    <name type="scientific">Paenibacillus silagei</name>
    <dbReference type="NCBI Taxonomy" id="1670801"/>
    <lineage>
        <taxon>Bacteria</taxon>
        <taxon>Bacillati</taxon>
        <taxon>Bacillota</taxon>
        <taxon>Bacilli</taxon>
        <taxon>Bacillales</taxon>
        <taxon>Paenibacillaceae</taxon>
        <taxon>Paenibacillus</taxon>
    </lineage>
</organism>
<keyword evidence="4" id="KW-1133">Transmembrane helix</keyword>
<evidence type="ECO:0000256" key="3">
    <source>
        <dbReference type="ARBA" id="ARBA00023098"/>
    </source>
</evidence>
<dbReference type="Pfam" id="PF03403">
    <property type="entry name" value="PAF-AH_p_II"/>
    <property type="match status" value="1"/>
</dbReference>
<keyword evidence="2" id="KW-0442">Lipid degradation</keyword>
<dbReference type="InterPro" id="IPR029058">
    <property type="entry name" value="AB_hydrolase_fold"/>
</dbReference>
<dbReference type="SUPFAM" id="SSF53474">
    <property type="entry name" value="alpha/beta-Hydrolases"/>
    <property type="match status" value="1"/>
</dbReference>
<protein>
    <submittedName>
        <fullName evidence="5">Dienelactone hydrolase</fullName>
    </submittedName>
</protein>
<dbReference type="Proteomes" id="UP000773462">
    <property type="component" value="Unassembled WGS sequence"/>
</dbReference>
<evidence type="ECO:0000256" key="1">
    <source>
        <dbReference type="ARBA" id="ARBA00022801"/>
    </source>
</evidence>
<evidence type="ECO:0000313" key="5">
    <source>
        <dbReference type="EMBL" id="MBP2113901.1"/>
    </source>
</evidence>
<keyword evidence="4" id="KW-0472">Membrane</keyword>
<dbReference type="EMBL" id="JAGGLV010000014">
    <property type="protein sequence ID" value="MBP2113901.1"/>
    <property type="molecule type" value="Genomic_DNA"/>
</dbReference>
<dbReference type="PANTHER" id="PTHR10272">
    <property type="entry name" value="PLATELET-ACTIVATING FACTOR ACETYLHYDROLASE"/>
    <property type="match status" value="1"/>
</dbReference>
<evidence type="ECO:0000313" key="6">
    <source>
        <dbReference type="Proteomes" id="UP000773462"/>
    </source>
</evidence>
<dbReference type="GO" id="GO:0016787">
    <property type="term" value="F:hydrolase activity"/>
    <property type="evidence" value="ECO:0007669"/>
    <property type="project" value="UniProtKB-KW"/>
</dbReference>
<dbReference type="Gene3D" id="3.40.50.1820">
    <property type="entry name" value="alpha/beta hydrolase"/>
    <property type="match status" value="1"/>
</dbReference>
<comment type="caution">
    <text evidence="5">The sequence shown here is derived from an EMBL/GenBank/DDBJ whole genome shotgun (WGS) entry which is preliminary data.</text>
</comment>
<dbReference type="PANTHER" id="PTHR10272:SF0">
    <property type="entry name" value="PLATELET-ACTIVATING FACTOR ACETYLHYDROLASE"/>
    <property type="match status" value="1"/>
</dbReference>
<feature type="transmembrane region" description="Helical" evidence="4">
    <location>
        <begin position="6"/>
        <end position="22"/>
    </location>
</feature>
<name>A0ABS4NWP7_9BACL</name>
<evidence type="ECO:0000256" key="4">
    <source>
        <dbReference type="SAM" id="Phobius"/>
    </source>
</evidence>
<accession>A0ABS4NWP7</accession>
<reference evidence="5 6" key="1">
    <citation type="submission" date="2021-03" db="EMBL/GenBank/DDBJ databases">
        <title>Genomic Encyclopedia of Type Strains, Phase IV (KMG-IV): sequencing the most valuable type-strain genomes for metagenomic binning, comparative biology and taxonomic classification.</title>
        <authorList>
            <person name="Goeker M."/>
        </authorList>
    </citation>
    <scope>NUCLEOTIDE SEQUENCE [LARGE SCALE GENOMIC DNA]</scope>
    <source>
        <strain evidence="5 6">DSM 101953</strain>
    </source>
</reference>
<feature type="transmembrane region" description="Helical" evidence="4">
    <location>
        <begin position="86"/>
        <end position="108"/>
    </location>
</feature>
<feature type="transmembrane region" description="Helical" evidence="4">
    <location>
        <begin position="53"/>
        <end position="74"/>
    </location>
</feature>
<dbReference type="RefSeq" id="WP_209876148.1">
    <property type="nucleotide sequence ID" value="NZ_JAGGLV010000014.1"/>
</dbReference>
<keyword evidence="3" id="KW-0443">Lipid metabolism</keyword>
<evidence type="ECO:0000256" key="2">
    <source>
        <dbReference type="ARBA" id="ARBA00022963"/>
    </source>
</evidence>
<sequence length="499" mass="55834">MRLFEMLLFFSDIIVLVLTLLLHKDRRIIPLLIASGTATLIMFIHWAAEGYRIQLLLLYGVTMMLLAVSMYHYVKKNALPRIPRFLRGLAYTAIVMMLVATAGLMYVFPVFKLPAPAGAFKVGTQAFHFVDTARKESFDSTGGRSRELMVQVWYPAETSTGGAYAPWISSPGILSYMAEQYGLPGFTFQYLKFVASHAYPGAEIASASNQHPLIIVNPGNGSSRFLHTTQAEELASHGYIVAAIDHTYNTFATEFPDGRVVANTTDQLFSSQNDYMTESQTRDMLGKVLTEDVSFVLDQFELLQSGQTASRFKGKMDLAHVGIFGHSIGGATAYDASYDPRITAGIDLDGGLYRLQDRGRLHKPFMFMNSESNSKSFQRVMQNKVYTDAELKEMGSTREWENQTAQAKKLELQRMREAIEAGGQVLYIDNTEHLNFTNAQFISPIFQILGAIGQLAPERADAITNAYILDFFNKYLKKEGGKLLNEPDPRFPEVKFADL</sequence>
<feature type="transmembrane region" description="Helical" evidence="4">
    <location>
        <begin position="29"/>
        <end position="47"/>
    </location>
</feature>
<keyword evidence="6" id="KW-1185">Reference proteome</keyword>
<gene>
    <name evidence="5" type="ORF">J2Z70_004062</name>
</gene>
<keyword evidence="1 5" id="KW-0378">Hydrolase</keyword>